<dbReference type="InterPro" id="IPR001609">
    <property type="entry name" value="Myosin_head_motor_dom-like"/>
</dbReference>
<dbReference type="GO" id="GO:0000146">
    <property type="term" value="F:microfilament motor activity"/>
    <property type="evidence" value="ECO:0007669"/>
    <property type="project" value="TreeGrafter"/>
</dbReference>
<name>A0A2I0VPQ0_9ASPA</name>
<dbReference type="GO" id="GO:0051015">
    <property type="term" value="F:actin filament binding"/>
    <property type="evidence" value="ECO:0007669"/>
    <property type="project" value="TreeGrafter"/>
</dbReference>
<keyword evidence="4" id="KW-0505">Motor protein</keyword>
<reference evidence="7 8" key="1">
    <citation type="journal article" date="2016" name="Sci. Rep.">
        <title>The Dendrobium catenatum Lindl. genome sequence provides insights into polysaccharide synthase, floral development and adaptive evolution.</title>
        <authorList>
            <person name="Zhang G.Q."/>
            <person name="Xu Q."/>
            <person name="Bian C."/>
            <person name="Tsai W.C."/>
            <person name="Yeh C.M."/>
            <person name="Liu K.W."/>
            <person name="Yoshida K."/>
            <person name="Zhang L.S."/>
            <person name="Chang S.B."/>
            <person name="Chen F."/>
            <person name="Shi Y."/>
            <person name="Su Y.Y."/>
            <person name="Zhang Y.Q."/>
            <person name="Chen L.J."/>
            <person name="Yin Y."/>
            <person name="Lin M."/>
            <person name="Huang H."/>
            <person name="Deng H."/>
            <person name="Wang Z.W."/>
            <person name="Zhu S.L."/>
            <person name="Zhao X."/>
            <person name="Deng C."/>
            <person name="Niu S.C."/>
            <person name="Huang J."/>
            <person name="Wang M."/>
            <person name="Liu G.H."/>
            <person name="Yang H.J."/>
            <person name="Xiao X.J."/>
            <person name="Hsiao Y.Y."/>
            <person name="Wu W.L."/>
            <person name="Chen Y.Y."/>
            <person name="Mitsuda N."/>
            <person name="Ohme-Takagi M."/>
            <person name="Luo Y.B."/>
            <person name="Van de Peer Y."/>
            <person name="Liu Z.J."/>
        </authorList>
    </citation>
    <scope>NUCLEOTIDE SEQUENCE [LARGE SCALE GENOMIC DNA]</scope>
    <source>
        <tissue evidence="7">The whole plant</tissue>
    </source>
</reference>
<dbReference type="GO" id="GO:0016020">
    <property type="term" value="C:membrane"/>
    <property type="evidence" value="ECO:0007669"/>
    <property type="project" value="TreeGrafter"/>
</dbReference>
<dbReference type="PRINTS" id="PR00193">
    <property type="entry name" value="MYOSINHEAVY"/>
</dbReference>
<dbReference type="EMBL" id="KZ503342">
    <property type="protein sequence ID" value="PKU65388.1"/>
    <property type="molecule type" value="Genomic_DNA"/>
</dbReference>
<evidence type="ECO:0000256" key="4">
    <source>
        <dbReference type="ARBA" id="ARBA00023175"/>
    </source>
</evidence>
<organism evidence="7 8">
    <name type="scientific">Dendrobium catenatum</name>
    <dbReference type="NCBI Taxonomy" id="906689"/>
    <lineage>
        <taxon>Eukaryota</taxon>
        <taxon>Viridiplantae</taxon>
        <taxon>Streptophyta</taxon>
        <taxon>Embryophyta</taxon>
        <taxon>Tracheophyta</taxon>
        <taxon>Spermatophyta</taxon>
        <taxon>Magnoliopsida</taxon>
        <taxon>Liliopsida</taxon>
        <taxon>Asparagales</taxon>
        <taxon>Orchidaceae</taxon>
        <taxon>Epidendroideae</taxon>
        <taxon>Malaxideae</taxon>
        <taxon>Dendrobiinae</taxon>
        <taxon>Dendrobium</taxon>
    </lineage>
</organism>
<keyword evidence="2" id="KW-0067">ATP-binding</keyword>
<keyword evidence="8" id="KW-1185">Reference proteome</keyword>
<protein>
    <recommendedName>
        <fullName evidence="6">Myosin motor domain-containing protein</fullName>
    </recommendedName>
</protein>
<dbReference type="InterPro" id="IPR027417">
    <property type="entry name" value="P-loop_NTPase"/>
</dbReference>
<dbReference type="PANTHER" id="PTHR13140">
    <property type="entry name" value="MYOSIN"/>
    <property type="match status" value="1"/>
</dbReference>
<accession>A0A2I0VPQ0</accession>
<dbReference type="GO" id="GO:0005737">
    <property type="term" value="C:cytoplasm"/>
    <property type="evidence" value="ECO:0007669"/>
    <property type="project" value="TreeGrafter"/>
</dbReference>
<dbReference type="Gene3D" id="3.40.850.10">
    <property type="entry name" value="Kinesin motor domain"/>
    <property type="match status" value="1"/>
</dbReference>
<dbReference type="GO" id="GO:0016459">
    <property type="term" value="C:myosin complex"/>
    <property type="evidence" value="ECO:0007669"/>
    <property type="project" value="UniProtKB-KW"/>
</dbReference>
<evidence type="ECO:0000256" key="1">
    <source>
        <dbReference type="ARBA" id="ARBA00022741"/>
    </source>
</evidence>
<evidence type="ECO:0000256" key="3">
    <source>
        <dbReference type="ARBA" id="ARBA00023123"/>
    </source>
</evidence>
<dbReference type="Proteomes" id="UP000233837">
    <property type="component" value="Unassembled WGS sequence"/>
</dbReference>
<gene>
    <name evidence="7" type="ORF">MA16_Dca013533</name>
</gene>
<dbReference type="PANTHER" id="PTHR13140:SF706">
    <property type="entry name" value="DILUTE CLASS UNCONVENTIONAL MYOSIN, ISOFORM C"/>
    <property type="match status" value="1"/>
</dbReference>
<proteinExistence type="predicted"/>
<dbReference type="Pfam" id="PF00063">
    <property type="entry name" value="Myosin_head"/>
    <property type="match status" value="1"/>
</dbReference>
<keyword evidence="5" id="KW-0009">Actin-binding</keyword>
<keyword evidence="3" id="KW-0518">Myosin</keyword>
<dbReference type="GO" id="GO:0005524">
    <property type="term" value="F:ATP binding"/>
    <property type="evidence" value="ECO:0007669"/>
    <property type="project" value="UniProtKB-KW"/>
</dbReference>
<evidence type="ECO:0000313" key="8">
    <source>
        <dbReference type="Proteomes" id="UP000233837"/>
    </source>
</evidence>
<feature type="domain" description="Myosin motor" evidence="6">
    <location>
        <begin position="190"/>
        <end position="250"/>
    </location>
</feature>
<dbReference type="GO" id="GO:0007015">
    <property type="term" value="P:actin filament organization"/>
    <property type="evidence" value="ECO:0007669"/>
    <property type="project" value="TreeGrafter"/>
</dbReference>
<dbReference type="InterPro" id="IPR036961">
    <property type="entry name" value="Kinesin_motor_dom_sf"/>
</dbReference>
<sequence>MLERPLATTKMKPILQTTFGQPMKGPSLDRLNKKPGAGLSLQPLQSLLSNFRFTSGSLFKKRAESFNLALVAEGKYDFNVRGTIKMSNISTCMKEEVANVRASMEEDVDGFIKMNDELPYSSISIIGDEKNLQDDESSSLSSPSYLSESFLSQIDSRWSDTNSFGSKKIKVDTISNFELDASNVLSMAFFSSGESGACKMKTTNIAKQYLAALGAGTGMEYENFQTNPILEIFENVETIRNDNSSRFVSFCILLNIFKK</sequence>
<dbReference type="AlphaFoldDB" id="A0A2I0VPQ0"/>
<evidence type="ECO:0000256" key="5">
    <source>
        <dbReference type="ARBA" id="ARBA00023203"/>
    </source>
</evidence>
<keyword evidence="1" id="KW-0547">Nucleotide-binding</keyword>
<evidence type="ECO:0000259" key="6">
    <source>
        <dbReference type="Pfam" id="PF00063"/>
    </source>
</evidence>
<dbReference type="STRING" id="906689.A0A2I0VPQ0"/>
<dbReference type="SUPFAM" id="SSF52540">
    <property type="entry name" value="P-loop containing nucleoside triphosphate hydrolases"/>
    <property type="match status" value="1"/>
</dbReference>
<evidence type="ECO:0000256" key="2">
    <source>
        <dbReference type="ARBA" id="ARBA00022840"/>
    </source>
</evidence>
<reference evidence="7 8" key="2">
    <citation type="journal article" date="2017" name="Nature">
        <title>The Apostasia genome and the evolution of orchids.</title>
        <authorList>
            <person name="Zhang G.Q."/>
            <person name="Liu K.W."/>
            <person name="Li Z."/>
            <person name="Lohaus R."/>
            <person name="Hsiao Y.Y."/>
            <person name="Niu S.C."/>
            <person name="Wang J.Y."/>
            <person name="Lin Y.C."/>
            <person name="Xu Q."/>
            <person name="Chen L.J."/>
            <person name="Yoshida K."/>
            <person name="Fujiwara S."/>
            <person name="Wang Z.W."/>
            <person name="Zhang Y.Q."/>
            <person name="Mitsuda N."/>
            <person name="Wang M."/>
            <person name="Liu G.H."/>
            <person name="Pecoraro L."/>
            <person name="Huang H.X."/>
            <person name="Xiao X.J."/>
            <person name="Lin M."/>
            <person name="Wu X.Y."/>
            <person name="Wu W.L."/>
            <person name="Chen Y.Y."/>
            <person name="Chang S.B."/>
            <person name="Sakamoto S."/>
            <person name="Ohme-Takagi M."/>
            <person name="Yagi M."/>
            <person name="Zeng S.J."/>
            <person name="Shen C.Y."/>
            <person name="Yeh C.M."/>
            <person name="Luo Y.B."/>
            <person name="Tsai W.C."/>
            <person name="Van de Peer Y."/>
            <person name="Liu Z.J."/>
        </authorList>
    </citation>
    <scope>NUCLEOTIDE SEQUENCE [LARGE SCALE GENOMIC DNA]</scope>
    <source>
        <tissue evidence="7">The whole plant</tissue>
    </source>
</reference>
<evidence type="ECO:0000313" key="7">
    <source>
        <dbReference type="EMBL" id="PKU65388.1"/>
    </source>
</evidence>